<dbReference type="AlphaFoldDB" id="A0A9C7URC0"/>
<protein>
    <recommendedName>
        <fullName evidence="2">protein-tyrosine-phosphatase</fullName>
        <ecNumber evidence="2">3.1.3.48</ecNumber>
    </recommendedName>
</protein>
<dbReference type="InterPro" id="IPR050561">
    <property type="entry name" value="PTP"/>
</dbReference>
<evidence type="ECO:0000256" key="5">
    <source>
        <dbReference type="SAM" id="MobiDB-lite"/>
    </source>
</evidence>
<feature type="domain" description="Tyrosine-protein phosphatase" evidence="6">
    <location>
        <begin position="266"/>
        <end position="426"/>
    </location>
</feature>
<feature type="region of interest" description="Disordered" evidence="5">
    <location>
        <begin position="437"/>
        <end position="477"/>
    </location>
</feature>
<keyword evidence="9" id="KW-1185">Reference proteome</keyword>
<feature type="compositionally biased region" description="Polar residues" evidence="5">
    <location>
        <begin position="465"/>
        <end position="474"/>
    </location>
</feature>
<name>A0A9C7URC0_9RHOD</name>
<dbReference type="InterPro" id="IPR020422">
    <property type="entry name" value="TYR_PHOSPHATASE_DUAL_dom"/>
</dbReference>
<dbReference type="Pfam" id="PF22785">
    <property type="entry name" value="Tc-R-P"/>
    <property type="match status" value="1"/>
</dbReference>
<dbReference type="InterPro" id="IPR000387">
    <property type="entry name" value="Tyr_Pase_dom"/>
</dbReference>
<evidence type="ECO:0000259" key="6">
    <source>
        <dbReference type="PROSITE" id="PS50054"/>
    </source>
</evidence>
<reference evidence="8" key="1">
    <citation type="journal article" date="2022" name="Proc. Natl. Acad. Sci. U.S.A.">
        <title>Life cycle and functional genomics of the unicellular red alga Galdieria for elucidating algal and plant evolution and industrial use.</title>
        <authorList>
            <person name="Hirooka S."/>
            <person name="Itabashi T."/>
            <person name="Ichinose T.M."/>
            <person name="Onuma R."/>
            <person name="Fujiwara T."/>
            <person name="Yamashita S."/>
            <person name="Jong L.W."/>
            <person name="Tomita R."/>
            <person name="Iwane A.H."/>
            <person name="Miyagishima S.Y."/>
        </authorList>
    </citation>
    <scope>NUCLEOTIDE SEQUENCE</scope>
    <source>
        <strain evidence="8">NBRC 102759</strain>
    </source>
</reference>
<gene>
    <name evidence="8" type="ORF">GpartN1_g4251.t1</name>
</gene>
<reference evidence="8" key="2">
    <citation type="submission" date="2022-01" db="EMBL/GenBank/DDBJ databases">
        <authorList>
            <person name="Hirooka S."/>
            <person name="Miyagishima S.Y."/>
        </authorList>
    </citation>
    <scope>NUCLEOTIDE SEQUENCE</scope>
    <source>
        <strain evidence="8">NBRC 102759</strain>
    </source>
</reference>
<dbReference type="OrthoDB" id="3729at2759"/>
<dbReference type="InterPro" id="IPR016130">
    <property type="entry name" value="Tyr_Pase_AS"/>
</dbReference>
<dbReference type="FunFam" id="3.90.190.10:FF:000006">
    <property type="entry name" value="Dual specificity protein phosphatase CDC14B"/>
    <property type="match status" value="1"/>
</dbReference>
<evidence type="ECO:0000256" key="3">
    <source>
        <dbReference type="ARBA" id="ARBA00022801"/>
    </source>
</evidence>
<dbReference type="InterPro" id="IPR044506">
    <property type="entry name" value="CDC14_C"/>
</dbReference>
<comment type="similarity">
    <text evidence="1">Belongs to the protein-tyrosine phosphatase family. Non-receptor class CDC14 subfamily.</text>
</comment>
<dbReference type="CDD" id="cd14499">
    <property type="entry name" value="CDC14_C"/>
    <property type="match status" value="1"/>
</dbReference>
<dbReference type="SUPFAM" id="SSF52799">
    <property type="entry name" value="(Phosphotyrosine protein) phosphatases II"/>
    <property type="match status" value="2"/>
</dbReference>
<evidence type="ECO:0000256" key="4">
    <source>
        <dbReference type="ARBA" id="ARBA00022912"/>
    </source>
</evidence>
<keyword evidence="4" id="KW-0904">Protein phosphatase</keyword>
<dbReference type="InterPro" id="IPR029021">
    <property type="entry name" value="Prot-tyrosine_phosphatase-like"/>
</dbReference>
<sequence length="499" mass="57405">MEQEEEAWKQFQQVICEFIEGKLFFFPLNEDTFELVSYHVLRPKTRYSSTVTKESLCSVEEDNMTENRGTSTNCSKPMELENEESSSEKLMSVLTISPSSPMGFALMQCSETENVSSFYRTELTGEFYSVDDLLTYEPFCSDFGPLNLGQLYRFIQLTDKKFVDARESCIYFYCRDNDKYITNAAILIGGYALFRLGMSAEQVYKRLEKLESRFCSFRDASFLESSFQLTVKHCIDALDKAQKCGFFDLRTFDIEEYEFFEQPLHGDLNWIVPKKLLAFSGPTAVRTLSPDGSRSFTPEDYIPYFRKKNVTCVVRLNNKMYEARRFVDAGIHHYDLYFEDGGTPSRAIVQQFLNICATEQGAVAVHCKAGLGRTGTLICCALMRYYDFQAVESIAWVRICRPGSVLGKQQNFLVRQEMEIRSGDVFMDNKLREQNDNAQVQSWDKTLSDEQQRNEETPPKRRANKNMSPTTRTSKFGRPLVTCIIKEPDPVFLSSSSPQ</sequence>
<feature type="compositionally biased region" description="Basic and acidic residues" evidence="5">
    <location>
        <begin position="446"/>
        <end position="459"/>
    </location>
</feature>
<dbReference type="Pfam" id="PF14671">
    <property type="entry name" value="DSPn"/>
    <property type="match status" value="1"/>
</dbReference>
<dbReference type="EC" id="3.1.3.48" evidence="2"/>
<comment type="caution">
    <text evidence="8">The sequence shown here is derived from an EMBL/GenBank/DDBJ whole genome shotgun (WGS) entry which is preliminary data.</text>
</comment>
<evidence type="ECO:0000256" key="1">
    <source>
        <dbReference type="ARBA" id="ARBA00007315"/>
    </source>
</evidence>
<accession>A0A9C7URC0</accession>
<dbReference type="GO" id="GO:0004725">
    <property type="term" value="F:protein tyrosine phosphatase activity"/>
    <property type="evidence" value="ECO:0007669"/>
    <property type="project" value="UniProtKB-EC"/>
</dbReference>
<dbReference type="PROSITE" id="PS00383">
    <property type="entry name" value="TYR_PHOSPHATASE_1"/>
    <property type="match status" value="1"/>
</dbReference>
<dbReference type="PROSITE" id="PS50056">
    <property type="entry name" value="TYR_PHOSPHATASE_2"/>
    <property type="match status" value="1"/>
</dbReference>
<organism evidence="8 9">
    <name type="scientific">Galdieria partita</name>
    <dbReference type="NCBI Taxonomy" id="83374"/>
    <lineage>
        <taxon>Eukaryota</taxon>
        <taxon>Rhodophyta</taxon>
        <taxon>Bangiophyceae</taxon>
        <taxon>Galdieriales</taxon>
        <taxon>Galdieriaceae</taxon>
        <taxon>Galdieria</taxon>
    </lineage>
</organism>
<feature type="domain" description="Tyrosine specific protein phosphatases" evidence="7">
    <location>
        <begin position="350"/>
        <end position="412"/>
    </location>
</feature>
<proteinExistence type="inferred from homology"/>
<dbReference type="Proteomes" id="UP001061958">
    <property type="component" value="Unassembled WGS sequence"/>
</dbReference>
<evidence type="ECO:0000313" key="9">
    <source>
        <dbReference type="Proteomes" id="UP001061958"/>
    </source>
</evidence>
<evidence type="ECO:0000313" key="8">
    <source>
        <dbReference type="EMBL" id="GJQ12460.1"/>
    </source>
</evidence>
<dbReference type="CDD" id="cd17657">
    <property type="entry name" value="CDC14_N"/>
    <property type="match status" value="1"/>
</dbReference>
<dbReference type="PROSITE" id="PS50054">
    <property type="entry name" value="TYR_PHOSPHATASE_DUAL"/>
    <property type="match status" value="1"/>
</dbReference>
<evidence type="ECO:0000256" key="2">
    <source>
        <dbReference type="ARBA" id="ARBA00013064"/>
    </source>
</evidence>
<dbReference type="InterPro" id="IPR029260">
    <property type="entry name" value="DSPn"/>
</dbReference>
<dbReference type="Gene3D" id="3.90.190.10">
    <property type="entry name" value="Protein tyrosine phosphatase superfamily"/>
    <property type="match status" value="2"/>
</dbReference>
<dbReference type="PANTHER" id="PTHR23339">
    <property type="entry name" value="TYROSINE SPECIFIC PROTEIN PHOSPHATASE AND DUAL SPECIFICITY PROTEIN PHOSPHATASE"/>
    <property type="match status" value="1"/>
</dbReference>
<dbReference type="EMBL" id="BQMJ01000033">
    <property type="protein sequence ID" value="GJQ12460.1"/>
    <property type="molecule type" value="Genomic_DNA"/>
</dbReference>
<keyword evidence="3" id="KW-0378">Hydrolase</keyword>
<evidence type="ECO:0000259" key="7">
    <source>
        <dbReference type="PROSITE" id="PS50056"/>
    </source>
</evidence>